<dbReference type="RefSeq" id="WP_155346702.1">
    <property type="nucleotide sequence ID" value="NZ_BAAAHM010000007.1"/>
</dbReference>
<organism evidence="1 2">
    <name type="scientific">Acrocarpospora pleiomorpha</name>
    <dbReference type="NCBI Taxonomy" id="90975"/>
    <lineage>
        <taxon>Bacteria</taxon>
        <taxon>Bacillati</taxon>
        <taxon>Actinomycetota</taxon>
        <taxon>Actinomycetes</taxon>
        <taxon>Streptosporangiales</taxon>
        <taxon>Streptosporangiaceae</taxon>
        <taxon>Acrocarpospora</taxon>
    </lineage>
</organism>
<gene>
    <name evidence="1" type="ORF">Aple_046280</name>
</gene>
<dbReference type="SUPFAM" id="SSF102405">
    <property type="entry name" value="MCP/YpsA-like"/>
    <property type="match status" value="1"/>
</dbReference>
<dbReference type="Gene3D" id="3.40.50.450">
    <property type="match status" value="1"/>
</dbReference>
<evidence type="ECO:0008006" key="3">
    <source>
        <dbReference type="Google" id="ProtNLM"/>
    </source>
</evidence>
<sequence>MPKSLTITGSRSTQHRELSEYRDLFAAYIGPFAVPDSHFYLGGASGIDSLALLWLSDNTSARLTVVVPATLADQPADARHAVATVRDSGRLDDLVELKGEARTTGYHARNRWMVDRSEFIIGFPLATDLSSGTAYTLDYAATHGKPRLIVPI</sequence>
<evidence type="ECO:0000313" key="1">
    <source>
        <dbReference type="EMBL" id="GES21732.1"/>
    </source>
</evidence>
<comment type="caution">
    <text evidence="1">The sequence shown here is derived from an EMBL/GenBank/DDBJ whole genome shotgun (WGS) entry which is preliminary data.</text>
</comment>
<proteinExistence type="predicted"/>
<name>A0A5M3XLH8_9ACTN</name>
<dbReference type="AlphaFoldDB" id="A0A5M3XLH8"/>
<dbReference type="Proteomes" id="UP000377595">
    <property type="component" value="Unassembled WGS sequence"/>
</dbReference>
<protein>
    <recommendedName>
        <fullName evidence="3">DNA recombination-mediator protein A</fullName>
    </recommendedName>
</protein>
<accession>A0A5M3XLH8</accession>
<keyword evidence="2" id="KW-1185">Reference proteome</keyword>
<dbReference type="OrthoDB" id="3620498at2"/>
<dbReference type="EMBL" id="BLAF01000025">
    <property type="protein sequence ID" value="GES21732.1"/>
    <property type="molecule type" value="Genomic_DNA"/>
</dbReference>
<evidence type="ECO:0000313" key="2">
    <source>
        <dbReference type="Proteomes" id="UP000377595"/>
    </source>
</evidence>
<reference evidence="1 2" key="1">
    <citation type="submission" date="2019-10" db="EMBL/GenBank/DDBJ databases">
        <title>Whole genome shotgun sequence of Acrocarpospora pleiomorpha NBRC 16267.</title>
        <authorList>
            <person name="Ichikawa N."/>
            <person name="Kimura A."/>
            <person name="Kitahashi Y."/>
            <person name="Komaki H."/>
            <person name="Oguchi A."/>
        </authorList>
    </citation>
    <scope>NUCLEOTIDE SEQUENCE [LARGE SCALE GENOMIC DNA]</scope>
    <source>
        <strain evidence="1 2">NBRC 16267</strain>
    </source>
</reference>